<evidence type="ECO:0000256" key="2">
    <source>
        <dbReference type="SAM" id="SignalP"/>
    </source>
</evidence>
<dbReference type="SUPFAM" id="SSF56935">
    <property type="entry name" value="Porins"/>
    <property type="match status" value="1"/>
</dbReference>
<gene>
    <name evidence="3" type="ORF">QGN29_03665</name>
</gene>
<keyword evidence="1" id="KW-0175">Coiled coil</keyword>
<dbReference type="AlphaFoldDB" id="A0AA52EHW6"/>
<dbReference type="InterPro" id="IPR023614">
    <property type="entry name" value="Porin_dom_sf"/>
</dbReference>
<evidence type="ECO:0000256" key="1">
    <source>
        <dbReference type="SAM" id="Coils"/>
    </source>
</evidence>
<protein>
    <submittedName>
        <fullName evidence="3">Porin</fullName>
    </submittedName>
</protein>
<keyword evidence="2" id="KW-0732">Signal</keyword>
<dbReference type="RefSeq" id="WP_310799321.1">
    <property type="nucleotide sequence ID" value="NZ_CP123872.1"/>
</dbReference>
<feature type="coiled-coil region" evidence="1">
    <location>
        <begin position="24"/>
        <end position="54"/>
    </location>
</feature>
<feature type="signal peptide" evidence="2">
    <location>
        <begin position="1"/>
        <end position="28"/>
    </location>
</feature>
<keyword evidence="4" id="KW-1185">Reference proteome</keyword>
<feature type="chain" id="PRO_5041348640" evidence="2">
    <location>
        <begin position="29"/>
        <end position="428"/>
    </location>
</feature>
<dbReference type="KEGG" id="tmk:QGN29_03665"/>
<organism evidence="3 4">
    <name type="scientific">Temperatibacter marinus</name>
    <dbReference type="NCBI Taxonomy" id="1456591"/>
    <lineage>
        <taxon>Bacteria</taxon>
        <taxon>Pseudomonadati</taxon>
        <taxon>Pseudomonadota</taxon>
        <taxon>Alphaproteobacteria</taxon>
        <taxon>Kordiimonadales</taxon>
        <taxon>Temperatibacteraceae</taxon>
        <taxon>Temperatibacter</taxon>
    </lineage>
</organism>
<dbReference type="Pfam" id="PF07396">
    <property type="entry name" value="Porin_O_P"/>
    <property type="match status" value="1"/>
</dbReference>
<evidence type="ECO:0000313" key="3">
    <source>
        <dbReference type="EMBL" id="WND03468.1"/>
    </source>
</evidence>
<proteinExistence type="predicted"/>
<accession>A0AA52EHW6</accession>
<dbReference type="Proteomes" id="UP001268683">
    <property type="component" value="Chromosome"/>
</dbReference>
<reference evidence="3" key="1">
    <citation type="submission" date="2023-04" db="EMBL/GenBank/DDBJ databases">
        <title>Complete genome sequence of Temperatibacter marinus.</title>
        <authorList>
            <person name="Rong J.-C."/>
            <person name="Yi M.-L."/>
            <person name="Zhao Q."/>
        </authorList>
    </citation>
    <scope>NUCLEOTIDE SEQUENCE</scope>
    <source>
        <strain evidence="3">NBRC 110045</strain>
    </source>
</reference>
<sequence>MKKQHSQIIKSLAAATALSTLMAVPASAQDLEELKRQLAALAKKVEKLEEAKKKSVTVKKAEPAFGLATDDGLFEMNIRGRLYTDYITVSDSDGNFSQSGTEFRTARLGIEGKAWKDTKYKFEIEVDGNDVNVKDAYMQFKTSMGSITAGQFKTPNSLDEQTSSRHISFLERASITDAFGFARQTGIMWSNGDSNYTAKLGVFKGSTTDSGSGDTTIAGRVTYGDKMDGGKWLVGGSFRDRSSDGQFRYRQRPHVHLSDRFVNTDRIGNGDDFFYGVEGAIQYGSFYSSAEYGILNAKEASVSNPGSDAKLHGGYIDIGYFVTGESRTLKTDKGAWDRPKVSNPVYNGGMGALAVTARYDTLDLTGDGIYGGEMDTWIIGLNWYLNRHSRIVVNYSNSSIDGAFDVSANGADGKNSVDAFGVRFQVDW</sequence>
<dbReference type="EMBL" id="CP123872">
    <property type="protein sequence ID" value="WND03468.1"/>
    <property type="molecule type" value="Genomic_DNA"/>
</dbReference>
<dbReference type="Gene3D" id="2.40.160.10">
    <property type="entry name" value="Porin"/>
    <property type="match status" value="1"/>
</dbReference>
<name>A0AA52EHW6_9PROT</name>
<dbReference type="InterPro" id="IPR010870">
    <property type="entry name" value="Porin_O/P"/>
</dbReference>
<evidence type="ECO:0000313" key="4">
    <source>
        <dbReference type="Proteomes" id="UP001268683"/>
    </source>
</evidence>